<dbReference type="PANTHER" id="PTHR48001">
    <property type="entry name" value="OLFACTORY RECEPTOR"/>
    <property type="match status" value="1"/>
</dbReference>
<proteinExistence type="predicted"/>
<name>A0A6J0VQQ6_ODOVR</name>
<feature type="transmembrane region" description="Helical" evidence="9">
    <location>
        <begin position="239"/>
        <end position="257"/>
    </location>
</feature>
<dbReference type="GO" id="GO:0004984">
    <property type="term" value="F:olfactory receptor activity"/>
    <property type="evidence" value="ECO:0007669"/>
    <property type="project" value="InterPro"/>
</dbReference>
<dbReference type="PRINTS" id="PR00237">
    <property type="entry name" value="GPCRRHODOPSN"/>
</dbReference>
<keyword evidence="4 9" id="KW-1133">Transmembrane helix</keyword>
<keyword evidence="10" id="KW-0732">Signal</keyword>
<dbReference type="InParanoid" id="A0A6J0VQQ6"/>
<dbReference type="OrthoDB" id="5967130at2759"/>
<dbReference type="Gene3D" id="1.20.1070.10">
    <property type="entry name" value="Rhodopsin 7-helix transmembrane proteins"/>
    <property type="match status" value="1"/>
</dbReference>
<keyword evidence="3 9" id="KW-0812">Transmembrane</keyword>
<keyword evidence="6 9" id="KW-0472">Membrane</keyword>
<dbReference type="AlphaFoldDB" id="A0A6J0VQQ6"/>
<sequence length="273" mass="30659">MYLVTVLGNLLIILAISSDPRLHTPMYFFLVNLSFTDTCFSCTIVPKVLLNIHTQHYTISYTGCLIQMFFFMELTLLDDFLLAVMAYDRYVAICLPLHYTTIMGPQRCLLLVAASWLSSHLLAFSLCLLMSQFSFCASHAIPHFFCDVPPLLKLACSDTRIFQVTMLTEAVPSGLIPLTCVLVSYAHIILTVLRIPSPGGKHKVFSTCGSHLTVVTLFYGTLFLVYFQPSSSYSADTGMAASVVYTMVTPMLNPFIYSLRNRHMKEALCRFFC</sequence>
<evidence type="ECO:0000256" key="6">
    <source>
        <dbReference type="ARBA" id="ARBA00023136"/>
    </source>
</evidence>
<feature type="transmembrane region" description="Helical" evidence="9">
    <location>
        <begin position="174"/>
        <end position="193"/>
    </location>
</feature>
<organism evidence="12 13">
    <name type="scientific">Odocoileus virginianus</name>
    <name type="common">White-tailed deer</name>
    <dbReference type="NCBI Taxonomy" id="9874"/>
    <lineage>
        <taxon>Eukaryota</taxon>
        <taxon>Metazoa</taxon>
        <taxon>Chordata</taxon>
        <taxon>Craniata</taxon>
        <taxon>Vertebrata</taxon>
        <taxon>Euteleostomi</taxon>
        <taxon>Mammalia</taxon>
        <taxon>Eutheria</taxon>
        <taxon>Laurasiatheria</taxon>
        <taxon>Artiodactyla</taxon>
        <taxon>Ruminantia</taxon>
        <taxon>Pecora</taxon>
        <taxon>Cervidae</taxon>
        <taxon>Odocoileinae</taxon>
        <taxon>Odocoileus</taxon>
    </lineage>
</organism>
<comment type="subcellular location">
    <subcellularLocation>
        <location evidence="2">Membrane</location>
        <topology evidence="2">Multi-pass membrane protein</topology>
    </subcellularLocation>
</comment>
<dbReference type="KEGG" id="ovr:110123833"/>
<feature type="chain" id="PRO_5045782037" evidence="10">
    <location>
        <begin position="19"/>
        <end position="273"/>
    </location>
</feature>
<dbReference type="GeneID" id="110123833"/>
<dbReference type="Proteomes" id="UP001652640">
    <property type="component" value="Chromosome 2"/>
</dbReference>
<comment type="function">
    <text evidence="1">Putative odorant or sperm cell receptor.</text>
</comment>
<accession>A0A6J0VQQ6</accession>
<evidence type="ECO:0000256" key="2">
    <source>
        <dbReference type="ARBA" id="ARBA00004141"/>
    </source>
</evidence>
<evidence type="ECO:0000256" key="3">
    <source>
        <dbReference type="ARBA" id="ARBA00022692"/>
    </source>
</evidence>
<keyword evidence="5" id="KW-0297">G-protein coupled receptor</keyword>
<dbReference type="PRINTS" id="PR00245">
    <property type="entry name" value="OLFACTORYR"/>
</dbReference>
<protein>
    <submittedName>
        <fullName evidence="13">Olfactory receptor 1L4-like</fullName>
    </submittedName>
</protein>
<dbReference type="InterPro" id="IPR017452">
    <property type="entry name" value="GPCR_Rhodpsn_7TM"/>
</dbReference>
<gene>
    <name evidence="13" type="primary">LOC110123833</name>
</gene>
<dbReference type="GO" id="GO:0005886">
    <property type="term" value="C:plasma membrane"/>
    <property type="evidence" value="ECO:0007669"/>
    <property type="project" value="UniProtKB-SubCell"/>
</dbReference>
<feature type="transmembrane region" description="Helical" evidence="9">
    <location>
        <begin position="27"/>
        <end position="50"/>
    </location>
</feature>
<evidence type="ECO:0000256" key="8">
    <source>
        <dbReference type="ARBA" id="ARBA00023224"/>
    </source>
</evidence>
<dbReference type="GO" id="GO:0004930">
    <property type="term" value="F:G protein-coupled receptor activity"/>
    <property type="evidence" value="ECO:0007669"/>
    <property type="project" value="UniProtKB-KW"/>
</dbReference>
<evidence type="ECO:0000256" key="4">
    <source>
        <dbReference type="ARBA" id="ARBA00022989"/>
    </source>
</evidence>
<evidence type="ECO:0000256" key="7">
    <source>
        <dbReference type="ARBA" id="ARBA00023170"/>
    </source>
</evidence>
<dbReference type="RefSeq" id="XP_020727727.2">
    <property type="nucleotide sequence ID" value="XM_020872068.2"/>
</dbReference>
<dbReference type="PROSITE" id="PS50262">
    <property type="entry name" value="G_PROTEIN_RECEP_F1_2"/>
    <property type="match status" value="1"/>
</dbReference>
<reference evidence="13" key="2">
    <citation type="submission" date="2025-08" db="UniProtKB">
        <authorList>
            <consortium name="RefSeq"/>
        </authorList>
    </citation>
    <scope>IDENTIFICATION</scope>
    <source>
        <tissue evidence="13">Tongue muscle</tissue>
    </source>
</reference>
<evidence type="ECO:0000256" key="10">
    <source>
        <dbReference type="SAM" id="SignalP"/>
    </source>
</evidence>
<dbReference type="CDD" id="cd15918">
    <property type="entry name" value="7tmA_OR1_7-like"/>
    <property type="match status" value="1"/>
</dbReference>
<keyword evidence="12" id="KW-1185">Reference proteome</keyword>
<dbReference type="SUPFAM" id="SSF81321">
    <property type="entry name" value="Family A G protein-coupled receptor-like"/>
    <property type="match status" value="1"/>
</dbReference>
<feature type="transmembrane region" description="Helical" evidence="9">
    <location>
        <begin position="109"/>
        <end position="135"/>
    </location>
</feature>
<dbReference type="InterPro" id="IPR000276">
    <property type="entry name" value="GPCR_Rhodpsn"/>
</dbReference>
<dbReference type="Pfam" id="PF13853">
    <property type="entry name" value="7tm_4"/>
    <property type="match status" value="1"/>
</dbReference>
<keyword evidence="7" id="KW-0675">Receptor</keyword>
<evidence type="ECO:0000256" key="9">
    <source>
        <dbReference type="SAM" id="Phobius"/>
    </source>
</evidence>
<feature type="domain" description="G-protein coupled receptors family 1 profile" evidence="11">
    <location>
        <begin position="8"/>
        <end position="257"/>
    </location>
</feature>
<evidence type="ECO:0000313" key="13">
    <source>
        <dbReference type="RefSeq" id="XP_020727727.2"/>
    </source>
</evidence>
<evidence type="ECO:0000256" key="1">
    <source>
        <dbReference type="ARBA" id="ARBA00003929"/>
    </source>
</evidence>
<evidence type="ECO:0000313" key="12">
    <source>
        <dbReference type="Proteomes" id="UP001652640"/>
    </source>
</evidence>
<dbReference type="InterPro" id="IPR000725">
    <property type="entry name" value="Olfact_rcpt"/>
</dbReference>
<evidence type="ECO:0000256" key="5">
    <source>
        <dbReference type="ARBA" id="ARBA00023040"/>
    </source>
</evidence>
<feature type="transmembrane region" description="Helical" evidence="9">
    <location>
        <begin position="205"/>
        <end position="227"/>
    </location>
</feature>
<feature type="signal peptide" evidence="10">
    <location>
        <begin position="1"/>
        <end position="18"/>
    </location>
</feature>
<evidence type="ECO:0000259" key="11">
    <source>
        <dbReference type="PROSITE" id="PS50262"/>
    </source>
</evidence>
<reference evidence="12" key="1">
    <citation type="journal article" date="2022" name="J. Hered.">
        <title>A De Novo Chromosome-Level Genome Assembly of the White-Tailed Deer, Odocoileus Virginianus.</title>
        <authorList>
            <person name="London E.W."/>
            <person name="Roca A.L."/>
            <person name="Novakofski J.E."/>
            <person name="Mateus-Pinilla N.E."/>
        </authorList>
    </citation>
    <scope>NUCLEOTIDE SEQUENCE [LARGE SCALE GENOMIC DNA]</scope>
</reference>
<keyword evidence="8" id="KW-0807">Transducer</keyword>